<gene>
    <name evidence="3" type="ORF">HMPREF1120_07540</name>
</gene>
<dbReference type="EMBL" id="JH226135">
    <property type="protein sequence ID" value="EHY59552.1"/>
    <property type="molecule type" value="Genomic_DNA"/>
</dbReference>
<accession>H6C756</accession>
<evidence type="ECO:0000256" key="2">
    <source>
        <dbReference type="SAM" id="MobiDB-lite"/>
    </source>
</evidence>
<dbReference type="InterPro" id="IPR013940">
    <property type="entry name" value="Spo22/ZIP4/TEX11"/>
</dbReference>
<dbReference type="GeneID" id="20312179"/>
<feature type="region of interest" description="Disordered" evidence="2">
    <location>
        <begin position="747"/>
        <end position="823"/>
    </location>
</feature>
<dbReference type="VEuPathDB" id="FungiDB:HMPREF1120_07540"/>
<feature type="compositionally biased region" description="Low complexity" evidence="2">
    <location>
        <begin position="638"/>
        <end position="647"/>
    </location>
</feature>
<feature type="region of interest" description="Disordered" evidence="2">
    <location>
        <begin position="628"/>
        <end position="647"/>
    </location>
</feature>
<dbReference type="PANTHER" id="PTHR40375:SF2">
    <property type="entry name" value="SPORULATION-SPECIFIC PROTEIN 22"/>
    <property type="match status" value="1"/>
</dbReference>
<dbReference type="InterPro" id="IPR039057">
    <property type="entry name" value="Spo22/ZIP4"/>
</dbReference>
<feature type="compositionally biased region" description="Low complexity" evidence="2">
    <location>
        <begin position="566"/>
        <end position="579"/>
    </location>
</feature>
<feature type="compositionally biased region" description="Low complexity" evidence="2">
    <location>
        <begin position="747"/>
        <end position="768"/>
    </location>
</feature>
<dbReference type="Proteomes" id="UP000007304">
    <property type="component" value="Unassembled WGS sequence"/>
</dbReference>
<dbReference type="PANTHER" id="PTHR40375">
    <property type="entry name" value="SPORULATION-SPECIFIC PROTEIN 22"/>
    <property type="match status" value="1"/>
</dbReference>
<sequence>MQVFRGFLGYRMELNDYQDPVVYPPFEDEEVCRQYPFFSKSANNSSLQAINALETYIVTRLVPNENNEWTESAILNLIWLLVESFDDAVRTSANMHSILDKIHRAWNQTLSPEAARSAHVVLWKQIERCYENGKKDNTIQWCRAALHDIFANAGHQNIGKLERDEKMMKCYLELSDLQAATQVFEHMAPDRKRHPLSQYVRYSLALRCQDDAAVRSALNSLATLHDERNRLLSAAVAEAIQHGTKGQAAQHLQRLLDKYKDGRLPPEVDACALLRSISTFQCWALVDVGRCTAQLLLSAIVENSSARDEYMSRLCGLFKNAPFLIQKSNDAGDKENPVVSVQDHEWFLNTGLNVAVQNVDSWPAKYILDLLEYSRLIQGPLSSTDDEKLTKLVRDADALYVQAVLYTAEARSSSLSSWTIEDLPRSSYSSKSPPSSIPADIKRTLYKNVLDKHTSFGENFNSMQISCRDAVNAETIVRKMGEKLVVLAPLAFEAALFMTYSSGNQDGAIRDSDESTLVHIIEEAVQLKPAYSTYSVFADMILSAVTAPSGSARDVSPRPGGQQEQNANASSNTAITTSTPPRLPVSTATKLLATLIDGLRDHSSYDVPQASRWIRCVVQVILDQRGADPVAPPFQRNTTTTAAAASTSASEDVNNLETLRVITDQSLALARSSLALARSKVSVSGSGINSNKGSKAATGSAVNTILNNNGDRQKQNSGMMYPSDELEWLATMLFNLAIDLFVAASSSSPSTSRRVPADTDATTNVTADDGYELDDDNHADHELDNYNTQNQNGHNGDRRDDDNSGDVDVDVDGTDNSNGNANDVTDENEVLILQPRFWASKAMELADLVLALEKWTIQSRPGTGPDRYTDMEVDMDMDMDTGNDTLVLQSSSTDEGAGPGTGPGGNGDGGTGSSITTGPSSNLLATMLRDRAQTLGWM</sequence>
<evidence type="ECO:0008006" key="5">
    <source>
        <dbReference type="Google" id="ProtNLM"/>
    </source>
</evidence>
<evidence type="ECO:0000313" key="3">
    <source>
        <dbReference type="EMBL" id="EHY59552.1"/>
    </source>
</evidence>
<organism evidence="3 4">
    <name type="scientific">Exophiala dermatitidis (strain ATCC 34100 / CBS 525.76 / NIH/UT8656)</name>
    <name type="common">Black yeast</name>
    <name type="synonym">Wangiella dermatitidis</name>
    <dbReference type="NCBI Taxonomy" id="858893"/>
    <lineage>
        <taxon>Eukaryota</taxon>
        <taxon>Fungi</taxon>
        <taxon>Dikarya</taxon>
        <taxon>Ascomycota</taxon>
        <taxon>Pezizomycotina</taxon>
        <taxon>Eurotiomycetes</taxon>
        <taxon>Chaetothyriomycetidae</taxon>
        <taxon>Chaetothyriales</taxon>
        <taxon>Herpotrichiellaceae</taxon>
        <taxon>Exophiala</taxon>
    </lineage>
</organism>
<name>H6C756_EXODN</name>
<keyword evidence="1" id="KW-0469">Meiosis</keyword>
<feature type="region of interest" description="Disordered" evidence="2">
    <location>
        <begin position="888"/>
        <end position="922"/>
    </location>
</feature>
<dbReference type="AlphaFoldDB" id="H6C756"/>
<evidence type="ECO:0000256" key="1">
    <source>
        <dbReference type="ARBA" id="ARBA00023254"/>
    </source>
</evidence>
<keyword evidence="4" id="KW-1185">Reference proteome</keyword>
<dbReference type="GO" id="GO:0051321">
    <property type="term" value="P:meiotic cell cycle"/>
    <property type="evidence" value="ECO:0007669"/>
    <property type="project" value="UniProtKB-KW"/>
</dbReference>
<evidence type="ECO:0000313" key="4">
    <source>
        <dbReference type="Proteomes" id="UP000007304"/>
    </source>
</evidence>
<dbReference type="GO" id="GO:0090173">
    <property type="term" value="P:regulation of synaptonemal complex assembly"/>
    <property type="evidence" value="ECO:0007669"/>
    <property type="project" value="InterPro"/>
</dbReference>
<dbReference type="STRING" id="858893.H6C756"/>
<protein>
    <recommendedName>
        <fullName evidence="5">Protein ZIP4 homolog</fullName>
    </recommendedName>
</protein>
<dbReference type="OMA" id="RANAICV"/>
<dbReference type="HOGENOM" id="CLU_001453_1_0_1"/>
<dbReference type="Pfam" id="PF08631">
    <property type="entry name" value="SPO22"/>
    <property type="match status" value="1"/>
</dbReference>
<dbReference type="RefSeq" id="XP_009160013.1">
    <property type="nucleotide sequence ID" value="XM_009161765.1"/>
</dbReference>
<feature type="compositionally biased region" description="Acidic residues" evidence="2">
    <location>
        <begin position="803"/>
        <end position="813"/>
    </location>
</feature>
<dbReference type="InParanoid" id="H6C756"/>
<proteinExistence type="predicted"/>
<dbReference type="OrthoDB" id="65716at2759"/>
<feature type="region of interest" description="Disordered" evidence="2">
    <location>
        <begin position="549"/>
        <end position="582"/>
    </location>
</feature>
<feature type="compositionally biased region" description="Gly residues" evidence="2">
    <location>
        <begin position="897"/>
        <end position="912"/>
    </location>
</feature>
<reference evidence="3" key="1">
    <citation type="submission" date="2011-07" db="EMBL/GenBank/DDBJ databases">
        <title>The Genome Sequence of Exophiala (Wangiella) dermatitidis NIH/UT8656.</title>
        <authorList>
            <consortium name="The Broad Institute Genome Sequencing Platform"/>
            <person name="Cuomo C."/>
            <person name="Wang Z."/>
            <person name="Hunicke-Smith S."/>
            <person name="Szanislo P.J."/>
            <person name="Earl A."/>
            <person name="Young S.K."/>
            <person name="Zeng Q."/>
            <person name="Gargeya S."/>
            <person name="Fitzgerald M."/>
            <person name="Haas B."/>
            <person name="Abouelleil A."/>
            <person name="Alvarado L."/>
            <person name="Arachchi H.M."/>
            <person name="Berlin A."/>
            <person name="Brown A."/>
            <person name="Chapman S.B."/>
            <person name="Chen Z."/>
            <person name="Dunbar C."/>
            <person name="Freedman E."/>
            <person name="Gearin G."/>
            <person name="Gellesch M."/>
            <person name="Goldberg J."/>
            <person name="Griggs A."/>
            <person name="Gujja S."/>
            <person name="Heiman D."/>
            <person name="Howarth C."/>
            <person name="Larson L."/>
            <person name="Lui A."/>
            <person name="MacDonald P.J.P."/>
            <person name="Montmayeur A."/>
            <person name="Murphy C."/>
            <person name="Neiman D."/>
            <person name="Pearson M."/>
            <person name="Priest M."/>
            <person name="Roberts A."/>
            <person name="Saif S."/>
            <person name="Shea T."/>
            <person name="Shenoy N."/>
            <person name="Sisk P."/>
            <person name="Stolte C."/>
            <person name="Sykes S."/>
            <person name="Wortman J."/>
            <person name="Nusbaum C."/>
            <person name="Birren B."/>
        </authorList>
    </citation>
    <scope>NUCLEOTIDE SEQUENCE</scope>
    <source>
        <strain evidence="3">NIH/UT8656</strain>
    </source>
</reference>